<dbReference type="Gene3D" id="3.60.40.10">
    <property type="entry name" value="PPM-type phosphatase domain"/>
    <property type="match status" value="1"/>
</dbReference>
<accession>A0A7W9QBT4</accession>
<organism evidence="4 5">
    <name type="scientific">Streptomyces zagrosensis</name>
    <dbReference type="NCBI Taxonomy" id="1042984"/>
    <lineage>
        <taxon>Bacteria</taxon>
        <taxon>Bacillati</taxon>
        <taxon>Actinomycetota</taxon>
        <taxon>Actinomycetes</taxon>
        <taxon>Kitasatosporales</taxon>
        <taxon>Streptomycetaceae</taxon>
        <taxon>Streptomyces</taxon>
    </lineage>
</organism>
<evidence type="ECO:0000256" key="1">
    <source>
        <dbReference type="ARBA" id="ARBA00022801"/>
    </source>
</evidence>
<dbReference type="RefSeq" id="WP_184574138.1">
    <property type="nucleotide sequence ID" value="NZ_JACHJL010000011.1"/>
</dbReference>
<feature type="region of interest" description="Disordered" evidence="2">
    <location>
        <begin position="155"/>
        <end position="191"/>
    </location>
</feature>
<name>A0A7W9QBT4_9ACTN</name>
<reference evidence="4 5" key="1">
    <citation type="submission" date="2020-08" db="EMBL/GenBank/DDBJ databases">
        <title>Genomic Encyclopedia of Type Strains, Phase III (KMG-III): the genomes of soil and plant-associated and newly described type strains.</title>
        <authorList>
            <person name="Whitman W."/>
        </authorList>
    </citation>
    <scope>NUCLEOTIDE SEQUENCE [LARGE SCALE GENOMIC DNA]</scope>
    <source>
        <strain evidence="4 5">CECT 8305</strain>
    </source>
</reference>
<evidence type="ECO:0000313" key="4">
    <source>
        <dbReference type="EMBL" id="MBB5937279.1"/>
    </source>
</evidence>
<protein>
    <recommendedName>
        <fullName evidence="3">PPM-type phosphatase domain-containing protein</fullName>
    </recommendedName>
</protein>
<feature type="region of interest" description="Disordered" evidence="2">
    <location>
        <begin position="15"/>
        <end position="37"/>
    </location>
</feature>
<dbReference type="InterPro" id="IPR052016">
    <property type="entry name" value="Bact_Sigma-Reg"/>
</dbReference>
<feature type="region of interest" description="Disordered" evidence="2">
    <location>
        <begin position="337"/>
        <end position="366"/>
    </location>
</feature>
<keyword evidence="5" id="KW-1185">Reference proteome</keyword>
<evidence type="ECO:0000259" key="3">
    <source>
        <dbReference type="SMART" id="SM00331"/>
    </source>
</evidence>
<proteinExistence type="predicted"/>
<evidence type="ECO:0000256" key="2">
    <source>
        <dbReference type="SAM" id="MobiDB-lite"/>
    </source>
</evidence>
<keyword evidence="1" id="KW-0378">Hydrolase</keyword>
<comment type="caution">
    <text evidence="4">The sequence shown here is derived from an EMBL/GenBank/DDBJ whole genome shotgun (WGS) entry which is preliminary data.</text>
</comment>
<dbReference type="Pfam" id="PF07228">
    <property type="entry name" value="SpoIIE"/>
    <property type="match status" value="1"/>
</dbReference>
<dbReference type="GO" id="GO:0016791">
    <property type="term" value="F:phosphatase activity"/>
    <property type="evidence" value="ECO:0007669"/>
    <property type="project" value="TreeGrafter"/>
</dbReference>
<dbReference type="InterPro" id="IPR036457">
    <property type="entry name" value="PPM-type-like_dom_sf"/>
</dbReference>
<dbReference type="InterPro" id="IPR001932">
    <property type="entry name" value="PPM-type_phosphatase-like_dom"/>
</dbReference>
<dbReference type="PANTHER" id="PTHR43156:SF2">
    <property type="entry name" value="STAGE II SPORULATION PROTEIN E"/>
    <property type="match status" value="1"/>
</dbReference>
<gene>
    <name evidence="4" type="ORF">FHS42_004358</name>
</gene>
<dbReference type="AlphaFoldDB" id="A0A7W9QBT4"/>
<feature type="compositionally biased region" description="Low complexity" evidence="2">
    <location>
        <begin position="20"/>
        <end position="36"/>
    </location>
</feature>
<evidence type="ECO:0000313" key="5">
    <source>
        <dbReference type="Proteomes" id="UP000588098"/>
    </source>
</evidence>
<dbReference type="PANTHER" id="PTHR43156">
    <property type="entry name" value="STAGE II SPORULATION PROTEIN E-RELATED"/>
    <property type="match status" value="1"/>
</dbReference>
<dbReference type="Proteomes" id="UP000588098">
    <property type="component" value="Unassembled WGS sequence"/>
</dbReference>
<feature type="domain" description="PPM-type phosphatase" evidence="3">
    <location>
        <begin position="71"/>
        <end position="335"/>
    </location>
</feature>
<dbReference type="SMART" id="SM00331">
    <property type="entry name" value="PP2C_SIG"/>
    <property type="match status" value="1"/>
</dbReference>
<sequence length="366" mass="37052">MPEPMGARCETALAGAAPGMSRPAAPSRPMPAVRPATEPGLASSAYPLPGTAVGPGMATAGAATSPGAGLRAALTVSARNVPADAVSGASGDVCAAQRTPYGLRLLIGDVRGKGPRAAVGAAALRRAFDRAADRVPTLSVLVDTLEWALVGATAQPAHRGGKDSGPHNGARLGGARPGGASLDAGATGADEDSADENFATVLVAEVSLDGRTLRLVNRGHPAPLLLRPGRMQRLEPRRRLLPLGLGAVAGIGQVSAPAGPYADELAFPEGASLLLFTDGVTEARNAQGVFYDPLARLTRFAGAAPADLIDVLHRDVIRHTGSAPADDMAMLAVRRAARAPGQPTPGYGRAKRRPNSGCASPFAKDA</sequence>
<dbReference type="EMBL" id="JACHJL010000011">
    <property type="protein sequence ID" value="MBB5937279.1"/>
    <property type="molecule type" value="Genomic_DNA"/>
</dbReference>